<feature type="signal peptide" evidence="1">
    <location>
        <begin position="1"/>
        <end position="21"/>
    </location>
</feature>
<proteinExistence type="predicted"/>
<dbReference type="InterPro" id="IPR013728">
    <property type="entry name" value="BT_3987-like_N"/>
</dbReference>
<reference evidence="3 4" key="1">
    <citation type="submission" date="2021-07" db="EMBL/GenBank/DDBJ databases">
        <title>Genomic diversity and antimicrobial resistance of Prevotella spp. isolated from chronic lung disease airways.</title>
        <authorList>
            <person name="Webb K.A."/>
            <person name="Olagoke O.S."/>
            <person name="Baird T."/>
            <person name="Neill J."/>
            <person name="Pham A."/>
            <person name="Wells T.J."/>
            <person name="Ramsay K.A."/>
            <person name="Bell S.C."/>
            <person name="Sarovich D.S."/>
            <person name="Price E.P."/>
        </authorList>
    </citation>
    <scope>NUCLEOTIDE SEQUENCE [LARGE SCALE GENOMIC DNA]</scope>
    <source>
        <strain evidence="3 4">SCHI0011.S.12</strain>
    </source>
</reference>
<dbReference type="PROSITE" id="PS51257">
    <property type="entry name" value="PROKAR_LIPOPROTEIN"/>
    <property type="match status" value="1"/>
</dbReference>
<keyword evidence="1" id="KW-0732">Signal</keyword>
<keyword evidence="4" id="KW-1185">Reference proteome</keyword>
<gene>
    <name evidence="3" type="ORF">KZO38_05220</name>
</gene>
<feature type="chain" id="PRO_5046032845" evidence="1">
    <location>
        <begin position="22"/>
        <end position="386"/>
    </location>
</feature>
<evidence type="ECO:0000259" key="2">
    <source>
        <dbReference type="Pfam" id="PF08522"/>
    </source>
</evidence>
<dbReference type="EMBL" id="JAHXCT010000003">
    <property type="protein sequence ID" value="MBW4769159.1"/>
    <property type="molecule type" value="Genomic_DNA"/>
</dbReference>
<dbReference type="Proteomes" id="UP000788426">
    <property type="component" value="Unassembled WGS sequence"/>
</dbReference>
<comment type="caution">
    <text evidence="3">The sequence shown here is derived from an EMBL/GenBank/DDBJ whole genome shotgun (WGS) entry which is preliminary data.</text>
</comment>
<evidence type="ECO:0000313" key="3">
    <source>
        <dbReference type="EMBL" id="MBW4769159.1"/>
    </source>
</evidence>
<accession>A0ABS6YEM3</accession>
<name>A0ABS6YEM3_9BACT</name>
<dbReference type="RefSeq" id="WP_219480757.1">
    <property type="nucleotide sequence ID" value="NZ_JAHXCT010000003.1"/>
</dbReference>
<feature type="domain" description="BT-3987-like N-terminal" evidence="2">
    <location>
        <begin position="31"/>
        <end position="151"/>
    </location>
</feature>
<dbReference type="Pfam" id="PF13385">
    <property type="entry name" value="Laminin_G_3"/>
    <property type="match status" value="1"/>
</dbReference>
<evidence type="ECO:0000313" key="4">
    <source>
        <dbReference type="Proteomes" id="UP000788426"/>
    </source>
</evidence>
<dbReference type="Pfam" id="PF08522">
    <property type="entry name" value="BT_3987-like_N"/>
    <property type="match status" value="1"/>
</dbReference>
<organism evidence="3 4">
    <name type="scientific">Hoylesella nanceiensis</name>
    <dbReference type="NCBI Taxonomy" id="425941"/>
    <lineage>
        <taxon>Bacteria</taxon>
        <taxon>Pseudomonadati</taxon>
        <taxon>Bacteroidota</taxon>
        <taxon>Bacteroidia</taxon>
        <taxon>Bacteroidales</taxon>
        <taxon>Prevotellaceae</taxon>
        <taxon>Hoylesella</taxon>
    </lineage>
</organism>
<sequence>MKYNILSVIGGVLFGSMAFVACNNADYPTLDNQAYIAQTKTDGNSSTKLTIGTTNVTQDINVTLSEPATANSAFELVYDTLALAEYNKRNETEYVALPTTGFSLSANEVVVEAGKTSSSSVTLTVNPLTTEQKNSGARYAIPVRLKSKDGKKSVLNSGGTMMYLLEQVVIQPVPTMNSSNNIKFSMRQEYALTSWTLEMNVNMSKLGTAVGELNNQAIFGAWAPSGKDGEVYMRFGDAPIEGNRLQVKTQGTQINSNTLFDANKWYHIAAVCEGTKLSLYVNGKLDNSIDLPGKVVNLSNSWRMGNQDYLKANVMLSEVRFWTKSRSASEISNNMYSCNPKSDGLEGYWKMNEGSGTTLNDATGHGNTGSFITTPTWTQNVRIDGK</sequence>
<protein>
    <submittedName>
        <fullName evidence="3">DUF1735 and LamG domain-containing protein</fullName>
    </submittedName>
</protein>
<evidence type="ECO:0000256" key="1">
    <source>
        <dbReference type="SAM" id="SignalP"/>
    </source>
</evidence>